<feature type="compositionally biased region" description="Low complexity" evidence="1">
    <location>
        <begin position="1"/>
        <end position="10"/>
    </location>
</feature>
<dbReference type="SUPFAM" id="SSF81901">
    <property type="entry name" value="HCP-like"/>
    <property type="match status" value="1"/>
</dbReference>
<dbReference type="EMBL" id="PZKL01000037">
    <property type="protein sequence ID" value="PTH80113.1"/>
    <property type="molecule type" value="Genomic_DNA"/>
</dbReference>
<evidence type="ECO:0000256" key="1">
    <source>
        <dbReference type="SAM" id="MobiDB-lite"/>
    </source>
</evidence>
<feature type="region of interest" description="Disordered" evidence="1">
    <location>
        <begin position="1"/>
        <end position="45"/>
    </location>
</feature>
<dbReference type="Proteomes" id="UP000241986">
    <property type="component" value="Unassembled WGS sequence"/>
</dbReference>
<gene>
    <name evidence="2" type="ORF">DAA48_16245</name>
</gene>
<name>A0A2T4MZY3_AERVE</name>
<sequence length="264" mass="29789">MAMSNNSEFNNAEEERPDPWRDSFSKKDADKNGLSDDAEQEAKSGNRHAQLFIGKALYESPQAEKKRIGLNWIYLAAQQKHNEARFLIGEAYEKGDVFKADSKAALHWYREILLDETASISKSAEIKERAKERIDALTKTSSVTVEAKKYTKVSLPTISRHHKVSQACDAAMMALKIQTATGHNYNDLKSASAETITNIFASNIRSENHGYVNDLGWSCNDSSKPDVVLTRMFESISPYPKHAEISWHINSKTNMVRLKKQTSF</sequence>
<protein>
    <recommendedName>
        <fullName evidence="4">Sel1 repeat family protein</fullName>
    </recommendedName>
</protein>
<comment type="caution">
    <text evidence="2">The sequence shown here is derived from an EMBL/GenBank/DDBJ whole genome shotgun (WGS) entry which is preliminary data.</text>
</comment>
<reference evidence="2 3" key="1">
    <citation type="submission" date="2018-03" db="EMBL/GenBank/DDBJ databases">
        <title>Aeromonas veronii whole genome sequencing and analysis.</title>
        <authorList>
            <person name="Xie H."/>
            <person name="Liu T."/>
            <person name="Wang K."/>
        </authorList>
    </citation>
    <scope>NUCLEOTIDE SEQUENCE [LARGE SCALE GENOMIC DNA]</scope>
    <source>
        <strain evidence="2 3">XH.VA.1</strain>
    </source>
</reference>
<evidence type="ECO:0008006" key="4">
    <source>
        <dbReference type="Google" id="ProtNLM"/>
    </source>
</evidence>
<evidence type="ECO:0000313" key="3">
    <source>
        <dbReference type="Proteomes" id="UP000241986"/>
    </source>
</evidence>
<organism evidence="2 3">
    <name type="scientific">Aeromonas veronii</name>
    <dbReference type="NCBI Taxonomy" id="654"/>
    <lineage>
        <taxon>Bacteria</taxon>
        <taxon>Pseudomonadati</taxon>
        <taxon>Pseudomonadota</taxon>
        <taxon>Gammaproteobacteria</taxon>
        <taxon>Aeromonadales</taxon>
        <taxon>Aeromonadaceae</taxon>
        <taxon>Aeromonas</taxon>
    </lineage>
</organism>
<feature type="compositionally biased region" description="Basic and acidic residues" evidence="1">
    <location>
        <begin position="13"/>
        <end position="44"/>
    </location>
</feature>
<accession>A0A2T4MZY3</accession>
<evidence type="ECO:0000313" key="2">
    <source>
        <dbReference type="EMBL" id="PTH80113.1"/>
    </source>
</evidence>
<proteinExistence type="predicted"/>
<dbReference type="Gene3D" id="1.25.40.10">
    <property type="entry name" value="Tetratricopeptide repeat domain"/>
    <property type="match status" value="1"/>
</dbReference>
<dbReference type="InterPro" id="IPR011990">
    <property type="entry name" value="TPR-like_helical_dom_sf"/>
</dbReference>
<dbReference type="AlphaFoldDB" id="A0A2T4MZY3"/>